<accession>A0A4Y7IC34</accession>
<dbReference type="STRING" id="3469.A0A4Y7IC34"/>
<reference evidence="1 2" key="1">
    <citation type="journal article" date="2018" name="Science">
        <title>The opium poppy genome and morphinan production.</title>
        <authorList>
            <person name="Guo L."/>
            <person name="Winzer T."/>
            <person name="Yang X."/>
            <person name="Li Y."/>
            <person name="Ning Z."/>
            <person name="He Z."/>
            <person name="Teodor R."/>
            <person name="Lu Y."/>
            <person name="Bowser T.A."/>
            <person name="Graham I.A."/>
            <person name="Ye K."/>
        </authorList>
    </citation>
    <scope>NUCLEOTIDE SEQUENCE [LARGE SCALE GENOMIC DNA]</scope>
    <source>
        <strain evidence="2">cv. HN1</strain>
        <tissue evidence="1">Leaves</tissue>
    </source>
</reference>
<evidence type="ECO:0000313" key="1">
    <source>
        <dbReference type="EMBL" id="RZC45360.1"/>
    </source>
</evidence>
<keyword evidence="2" id="KW-1185">Reference proteome</keyword>
<dbReference type="Proteomes" id="UP000316621">
    <property type="component" value="Chromosome 1"/>
</dbReference>
<dbReference type="AlphaFoldDB" id="A0A4Y7IC34"/>
<proteinExistence type="predicted"/>
<name>A0A4Y7IC34_PAPSO</name>
<protein>
    <submittedName>
        <fullName evidence="1">Uncharacterized protein</fullName>
    </submittedName>
</protein>
<gene>
    <name evidence="1" type="ORF">C5167_038311</name>
</gene>
<organism evidence="1 2">
    <name type="scientific">Papaver somniferum</name>
    <name type="common">Opium poppy</name>
    <dbReference type="NCBI Taxonomy" id="3469"/>
    <lineage>
        <taxon>Eukaryota</taxon>
        <taxon>Viridiplantae</taxon>
        <taxon>Streptophyta</taxon>
        <taxon>Embryophyta</taxon>
        <taxon>Tracheophyta</taxon>
        <taxon>Spermatophyta</taxon>
        <taxon>Magnoliopsida</taxon>
        <taxon>Ranunculales</taxon>
        <taxon>Papaveraceae</taxon>
        <taxon>Papaveroideae</taxon>
        <taxon>Papaver</taxon>
    </lineage>
</organism>
<dbReference type="Gramene" id="RZC45360">
    <property type="protein sequence ID" value="RZC45360"/>
    <property type="gene ID" value="C5167_038311"/>
</dbReference>
<sequence length="160" mass="17722">MNGKMTLAHVAIAQGISVCQHEDTVRIPRELWVSVDQCGPLLMMSLLPSDPVNGRFSAVIANIVATPNDVFDDELLIFVFFTEFRIMEARCKGVLWRTQSLDVKPTAMFYSTGSQGGGQERIADKFSRCSDRKATLLLVVEFTRLMKLDGLSSDKGYGAL</sequence>
<dbReference type="EMBL" id="CM010715">
    <property type="protein sequence ID" value="RZC45360.1"/>
    <property type="molecule type" value="Genomic_DNA"/>
</dbReference>
<evidence type="ECO:0000313" key="2">
    <source>
        <dbReference type="Proteomes" id="UP000316621"/>
    </source>
</evidence>